<evidence type="ECO:0000256" key="5">
    <source>
        <dbReference type="PROSITE-ProRule" id="PRU00076"/>
    </source>
</evidence>
<evidence type="ECO:0000313" key="8">
    <source>
        <dbReference type="EMBL" id="CAE0665129.1"/>
    </source>
</evidence>
<protein>
    <recommendedName>
        <fullName evidence="6">EGF-like domain-containing protein</fullName>
    </recommendedName>
</protein>
<dbReference type="Pfam" id="PF03160">
    <property type="entry name" value="Calx-beta"/>
    <property type="match status" value="1"/>
</dbReference>
<feature type="disulfide bond" evidence="5">
    <location>
        <begin position="153"/>
        <end position="163"/>
    </location>
</feature>
<dbReference type="GO" id="GO:0016020">
    <property type="term" value="C:membrane"/>
    <property type="evidence" value="ECO:0007669"/>
    <property type="project" value="InterPro"/>
</dbReference>
<keyword evidence="5" id="KW-1015">Disulfide bond</keyword>
<dbReference type="InterPro" id="IPR003644">
    <property type="entry name" value="Calx_beta"/>
</dbReference>
<keyword evidence="4" id="KW-0106">Calcium</keyword>
<feature type="disulfide bond" evidence="5">
    <location>
        <begin position="172"/>
        <end position="181"/>
    </location>
</feature>
<gene>
    <name evidence="7" type="ORF">LGLO00237_LOCUS16729</name>
    <name evidence="8" type="ORF">LGLO00237_LOCUS16734</name>
</gene>
<dbReference type="PROSITE" id="PS00022">
    <property type="entry name" value="EGF_1"/>
    <property type="match status" value="1"/>
</dbReference>
<dbReference type="PRINTS" id="PR00011">
    <property type="entry name" value="EGFLAMININ"/>
</dbReference>
<dbReference type="PROSITE" id="PS50026">
    <property type="entry name" value="EGF_3"/>
    <property type="match status" value="1"/>
</dbReference>
<sequence>MCKKGWYGADCSQTCPGGVHNPCNGRGTCDQITGSCACNSTHFYGSACESVCPCEGRGLCDDAGQCSCFKGYYGPECQYKCPEGCGENGHGVCKHTNPPSCVCVPGWWGPACNNTCPGGSENPCLGNGICNGVDGTCKCNPSYDGDACQIKLCPYNCHNNGECSSATGVCSCYDGFEPPYCTKGGGGASSNVSRVHGIIGFVQSTASVEEYVEELTLKVVRDAGTQGNVSAIVEFRDETSVKGLDYWGLNGQGLYWDDGDSSDREIKITIIQDARPEPAEYFKVVITGLSGGAMLGNITEVRVEIRANNFTGNTDKLAVEVKFRLTKSIDSLPELSQERAQFENWFIDDVSGLLAIDRPRVQVETLSSDRKGTFIQILLLPSVETKGEVLDPNLGK</sequence>
<dbReference type="AlphaFoldDB" id="A0A6V3MXE7"/>
<dbReference type="PROSITE" id="PS01186">
    <property type="entry name" value="EGF_2"/>
    <property type="match status" value="1"/>
</dbReference>
<proteinExistence type="predicted"/>
<dbReference type="GO" id="GO:0007154">
    <property type="term" value="P:cell communication"/>
    <property type="evidence" value="ECO:0007669"/>
    <property type="project" value="InterPro"/>
</dbReference>
<organism evidence="7">
    <name type="scientific">Lotharella globosa</name>
    <dbReference type="NCBI Taxonomy" id="91324"/>
    <lineage>
        <taxon>Eukaryota</taxon>
        <taxon>Sar</taxon>
        <taxon>Rhizaria</taxon>
        <taxon>Cercozoa</taxon>
        <taxon>Chlorarachniophyceae</taxon>
        <taxon>Lotharella</taxon>
    </lineage>
</organism>
<dbReference type="SMART" id="SM00237">
    <property type="entry name" value="Calx_beta"/>
    <property type="match status" value="1"/>
</dbReference>
<evidence type="ECO:0000256" key="3">
    <source>
        <dbReference type="ARBA" id="ARBA00022737"/>
    </source>
</evidence>
<dbReference type="Pfam" id="PF25024">
    <property type="entry name" value="EGF_TEN"/>
    <property type="match status" value="1"/>
</dbReference>
<dbReference type="EMBL" id="HBIV01023282">
    <property type="protein sequence ID" value="CAE0665124.1"/>
    <property type="molecule type" value="Transcribed_RNA"/>
</dbReference>
<evidence type="ECO:0000313" key="7">
    <source>
        <dbReference type="EMBL" id="CAE0665124.1"/>
    </source>
</evidence>
<evidence type="ECO:0000256" key="1">
    <source>
        <dbReference type="ARBA" id="ARBA00022536"/>
    </source>
</evidence>
<feature type="domain" description="EGF-like" evidence="6">
    <location>
        <begin position="149"/>
        <end position="182"/>
    </location>
</feature>
<dbReference type="PANTHER" id="PTHR24043:SF8">
    <property type="entry name" value="EGF-LIKE DOMAIN-CONTAINING PROTEIN"/>
    <property type="match status" value="1"/>
</dbReference>
<keyword evidence="1 5" id="KW-0245">EGF-like domain</keyword>
<dbReference type="InterPro" id="IPR038081">
    <property type="entry name" value="CalX-like_sf"/>
</dbReference>
<evidence type="ECO:0000259" key="6">
    <source>
        <dbReference type="PROSITE" id="PS50026"/>
    </source>
</evidence>
<dbReference type="InterPro" id="IPR042635">
    <property type="entry name" value="MEGF10/SREC1/2-like"/>
</dbReference>
<accession>A0A6V3MXE7</accession>
<evidence type="ECO:0000256" key="2">
    <source>
        <dbReference type="ARBA" id="ARBA00022729"/>
    </source>
</evidence>
<dbReference type="EMBL" id="HBIV01023289">
    <property type="protein sequence ID" value="CAE0665129.1"/>
    <property type="molecule type" value="Transcribed_RNA"/>
</dbReference>
<comment type="caution">
    <text evidence="5">Lacks conserved residue(s) required for the propagation of feature annotation.</text>
</comment>
<dbReference type="PANTHER" id="PTHR24043">
    <property type="entry name" value="SCAVENGER RECEPTOR CLASS F"/>
    <property type="match status" value="1"/>
</dbReference>
<keyword evidence="2" id="KW-0732">Signal</keyword>
<dbReference type="SUPFAM" id="SSF141072">
    <property type="entry name" value="CalX-like"/>
    <property type="match status" value="1"/>
</dbReference>
<dbReference type="Gene3D" id="2.10.25.10">
    <property type="entry name" value="Laminin"/>
    <property type="match status" value="2"/>
</dbReference>
<dbReference type="Gene3D" id="2.60.40.2030">
    <property type="match status" value="1"/>
</dbReference>
<reference evidence="7" key="1">
    <citation type="submission" date="2021-01" db="EMBL/GenBank/DDBJ databases">
        <authorList>
            <person name="Corre E."/>
            <person name="Pelletier E."/>
            <person name="Niang G."/>
            <person name="Scheremetjew M."/>
            <person name="Finn R."/>
            <person name="Kale V."/>
            <person name="Holt S."/>
            <person name="Cochrane G."/>
            <person name="Meng A."/>
            <person name="Brown T."/>
            <person name="Cohen L."/>
        </authorList>
    </citation>
    <scope>NUCLEOTIDE SEQUENCE</scope>
    <source>
        <strain evidence="7">CCCM811</strain>
    </source>
</reference>
<dbReference type="InterPro" id="IPR000742">
    <property type="entry name" value="EGF"/>
</dbReference>
<evidence type="ECO:0000256" key="4">
    <source>
        <dbReference type="ARBA" id="ARBA00022837"/>
    </source>
</evidence>
<dbReference type="GO" id="GO:0005044">
    <property type="term" value="F:scavenger receptor activity"/>
    <property type="evidence" value="ECO:0007669"/>
    <property type="project" value="InterPro"/>
</dbReference>
<dbReference type="SMART" id="SM00181">
    <property type="entry name" value="EGF"/>
    <property type="match status" value="5"/>
</dbReference>
<keyword evidence="3" id="KW-0677">Repeat</keyword>
<name>A0A6V3MXE7_9EUKA</name>